<evidence type="ECO:0000313" key="3">
    <source>
        <dbReference type="EMBL" id="PLW13309.1"/>
    </source>
</evidence>
<comment type="caution">
    <text evidence="3">The sequence shown here is derived from an EMBL/GenBank/DDBJ whole genome shotgun (WGS) entry which is preliminary data.</text>
</comment>
<sequence>MDDLDNLLQHYLENGGISTLKHFELFRTHFEAIICYLVESGSTSYSYFFFDQFLLEVLSSRVQSEVFRKLIRDGQAYWVEDEPLVIPSYQIILQHIYAEYRSTEMLEEVPSGSKEAPKDQKLNKHQEESIDEYCPKPSSPEEFQKENPETPASLPEPSPEVPEGNTQLETMDQIEEVTQTYRINDTEEVPSSENSPVIVIEDTQAPQQSSNESLISLEVLVEGNNMCELALNSSEESQFLDKNSTTILPEGIQQTEGPSLEESHNHSQTDYSLDCPGETSEYMEQNEDEKLIEEPHRPEKSTTIIMDNHQHPEKSSHDWPDPEEAEKITNYISASDPIEVEHSCITILTIPLNEEMTPTCF</sequence>
<evidence type="ECO:0000256" key="1">
    <source>
        <dbReference type="SAM" id="MobiDB-lite"/>
    </source>
</evidence>
<accession>A0A2N5SJA0</accession>
<feature type="compositionally biased region" description="Basic and acidic residues" evidence="1">
    <location>
        <begin position="115"/>
        <end position="128"/>
    </location>
</feature>
<name>A0A2N5SJA0_9BASI</name>
<proteinExistence type="predicted"/>
<dbReference type="EMBL" id="PGCJ01000996">
    <property type="protein sequence ID" value="PLW12043.1"/>
    <property type="molecule type" value="Genomic_DNA"/>
</dbReference>
<feature type="region of interest" description="Disordered" evidence="1">
    <location>
        <begin position="108"/>
        <end position="165"/>
    </location>
</feature>
<protein>
    <submittedName>
        <fullName evidence="3">Uncharacterized protein</fullName>
    </submittedName>
</protein>
<keyword evidence="5" id="KW-1185">Reference proteome</keyword>
<evidence type="ECO:0000313" key="4">
    <source>
        <dbReference type="EMBL" id="PLW30175.1"/>
    </source>
</evidence>
<dbReference type="Proteomes" id="UP000235392">
    <property type="component" value="Unassembled WGS sequence"/>
</dbReference>
<gene>
    <name evidence="2" type="ORF">PCANC_20442</name>
    <name evidence="4" type="ORF">PCASD_16470</name>
    <name evidence="3" type="ORF">PCASD_22193</name>
</gene>
<evidence type="ECO:0000313" key="6">
    <source>
        <dbReference type="Proteomes" id="UP000235392"/>
    </source>
</evidence>
<organism evidence="3 6">
    <name type="scientific">Puccinia coronata f. sp. avenae</name>
    <dbReference type="NCBI Taxonomy" id="200324"/>
    <lineage>
        <taxon>Eukaryota</taxon>
        <taxon>Fungi</taxon>
        <taxon>Dikarya</taxon>
        <taxon>Basidiomycota</taxon>
        <taxon>Pucciniomycotina</taxon>
        <taxon>Pucciniomycetes</taxon>
        <taxon>Pucciniales</taxon>
        <taxon>Pucciniaceae</taxon>
        <taxon>Puccinia</taxon>
    </lineage>
</organism>
<evidence type="ECO:0000313" key="5">
    <source>
        <dbReference type="Proteomes" id="UP000235388"/>
    </source>
</evidence>
<reference evidence="5 6" key="1">
    <citation type="submission" date="2017-11" db="EMBL/GenBank/DDBJ databases">
        <title>De novo assembly and phasing of dikaryotic genomes from two isolates of Puccinia coronata f. sp. avenae, the causal agent of oat crown rust.</title>
        <authorList>
            <person name="Miller M.E."/>
            <person name="Zhang Y."/>
            <person name="Omidvar V."/>
            <person name="Sperschneider J."/>
            <person name="Schwessinger B."/>
            <person name="Raley C."/>
            <person name="Palmer J.M."/>
            <person name="Garnica D."/>
            <person name="Upadhyaya N."/>
            <person name="Rathjen J."/>
            <person name="Taylor J.M."/>
            <person name="Park R.F."/>
            <person name="Dodds P.N."/>
            <person name="Hirsch C.D."/>
            <person name="Kianian S.F."/>
            <person name="Figueroa M."/>
        </authorList>
    </citation>
    <scope>NUCLEOTIDE SEQUENCE [LARGE SCALE GENOMIC DNA]</scope>
    <source>
        <strain evidence="2">12NC29</strain>
        <strain evidence="3">12SD80</strain>
    </source>
</reference>
<dbReference type="AlphaFoldDB" id="A0A2N5SJA0"/>
<dbReference type="EMBL" id="PGCI01000856">
    <property type="protein sequence ID" value="PLW13309.1"/>
    <property type="molecule type" value="Genomic_DNA"/>
</dbReference>
<evidence type="ECO:0000313" key="2">
    <source>
        <dbReference type="EMBL" id="PLW12043.1"/>
    </source>
</evidence>
<dbReference type="EMBL" id="PGCI01000307">
    <property type="protein sequence ID" value="PLW30175.1"/>
    <property type="molecule type" value="Genomic_DNA"/>
</dbReference>
<dbReference type="Proteomes" id="UP000235388">
    <property type="component" value="Unassembled WGS sequence"/>
</dbReference>